<dbReference type="InterPro" id="IPR003593">
    <property type="entry name" value="AAA+_ATPase"/>
</dbReference>
<dbReference type="GO" id="GO:0005524">
    <property type="term" value="F:ATP binding"/>
    <property type="evidence" value="ECO:0007669"/>
    <property type="project" value="InterPro"/>
</dbReference>
<dbReference type="CDD" id="cd02035">
    <property type="entry name" value="ArsA"/>
    <property type="match status" value="2"/>
</dbReference>
<dbReference type="Proteomes" id="UP000604046">
    <property type="component" value="Unassembled WGS sequence"/>
</dbReference>
<dbReference type="NCBIfam" id="TIGR00345">
    <property type="entry name" value="GET3_arsA_TRC40"/>
    <property type="match status" value="2"/>
</dbReference>
<keyword evidence="5" id="KW-1185">Reference proteome</keyword>
<organism evidence="4 5">
    <name type="scientific">Symbiodinium natans</name>
    <dbReference type="NCBI Taxonomy" id="878477"/>
    <lineage>
        <taxon>Eukaryota</taxon>
        <taxon>Sar</taxon>
        <taxon>Alveolata</taxon>
        <taxon>Dinophyceae</taxon>
        <taxon>Suessiales</taxon>
        <taxon>Symbiodiniaceae</taxon>
        <taxon>Symbiodinium</taxon>
    </lineage>
</organism>
<dbReference type="Pfam" id="PF02374">
    <property type="entry name" value="ArsA_ATPase"/>
    <property type="match status" value="3"/>
</dbReference>
<dbReference type="PANTHER" id="PTHR10803">
    <property type="entry name" value="ARSENICAL PUMP-DRIVING ATPASE ARSENITE-TRANSLOCATING ATPASE"/>
    <property type="match status" value="1"/>
</dbReference>
<evidence type="ECO:0000313" key="5">
    <source>
        <dbReference type="Proteomes" id="UP000604046"/>
    </source>
</evidence>
<feature type="region of interest" description="Disordered" evidence="2">
    <location>
        <begin position="497"/>
        <end position="533"/>
    </location>
</feature>
<feature type="coiled-coil region" evidence="1">
    <location>
        <begin position="278"/>
        <end position="305"/>
    </location>
</feature>
<dbReference type="SUPFAM" id="SSF52540">
    <property type="entry name" value="P-loop containing nucleoside triphosphate hydrolases"/>
    <property type="match status" value="2"/>
</dbReference>
<reference evidence="4" key="1">
    <citation type="submission" date="2021-02" db="EMBL/GenBank/DDBJ databases">
        <authorList>
            <person name="Dougan E. K."/>
            <person name="Rhodes N."/>
            <person name="Thang M."/>
            <person name="Chan C."/>
        </authorList>
    </citation>
    <scope>NUCLEOTIDE SEQUENCE</scope>
</reference>
<feature type="compositionally biased region" description="Low complexity" evidence="2">
    <location>
        <begin position="431"/>
        <end position="461"/>
    </location>
</feature>
<dbReference type="AlphaFoldDB" id="A0A812P2S9"/>
<dbReference type="SMART" id="SM00382">
    <property type="entry name" value="AAA"/>
    <property type="match status" value="2"/>
</dbReference>
<feature type="region of interest" description="Disordered" evidence="2">
    <location>
        <begin position="425"/>
        <end position="475"/>
    </location>
</feature>
<dbReference type="GO" id="GO:0071816">
    <property type="term" value="P:tail-anchored membrane protein insertion into ER membrane"/>
    <property type="evidence" value="ECO:0007669"/>
    <property type="project" value="TreeGrafter"/>
</dbReference>
<dbReference type="InterPro" id="IPR016300">
    <property type="entry name" value="ATPase_ArsA/GET3"/>
</dbReference>
<evidence type="ECO:0000259" key="3">
    <source>
        <dbReference type="SMART" id="SM00382"/>
    </source>
</evidence>
<accession>A0A812P2S9</accession>
<dbReference type="PANTHER" id="PTHR10803:SF0">
    <property type="entry name" value="ATPASE GET3B"/>
    <property type="match status" value="1"/>
</dbReference>
<feature type="compositionally biased region" description="Basic and acidic residues" evidence="2">
    <location>
        <begin position="516"/>
        <end position="533"/>
    </location>
</feature>
<protein>
    <submittedName>
        <fullName evidence="4">ARSA1 protein</fullName>
    </submittedName>
</protein>
<sequence>MAATFAKLSLPPASTAADTALLPPALRAPQLNLRRGCGDCPSSPSTARWRNGHRNSLATVLAVPILGVLQLRRGKAEARGRGRHLTCCAAEAALAGRPGQRLVFFGGKGGVGKTSSSSSFAAASAAQGQKVLIISTDPAHSLGDALSEPLSGKPRQVADNLFAVEVDPEEALQELRESLKALDAKALLDSLGLPGGTTAALGLTELSELLESPPPGVDEIAAIAKAITETEGYDVVVFDTAPTGHTLRLLEVPTFLIGFIDKALSVRKSIGGVSGARQEELRCRVAALTGRLAQAQLQCRALEAEVAGEAPVASALRRLTAAQRHLQVAEASPIRDGTPLDLDWLTPDAAGSGEEPAAATKAKMSLTSAAFGGPWLPRRLRELPELGLSHEQALDELCLSLEMARRDRNRYFDQTLECRQVLLKGSREKTSSSSAPASARGRLSADKAFAAPTRRAATPRGRLPPLPPKRAQSGKRWESFWQELTSTDPAILSLESDRQHWQSPRGKSPRQQPPRTRSDSSESSAHLKPDAMSKHLAERRELERQLCFWEEETLKLCERDRRAESSLIWAGRLREAWEELDAATFNALAILTPERMAAMVGQKLGMLGLGLASGADEKFDEAEKRVRNIRDRVAFLGSALKTPPPAPASGATAEFVVVTRPTELDAAEAQRLVHELKSQGICCRRLIVNQLIEEGSGEAYWKARVDSQVQVLTELRKICSAKSLPMYEVGDRPENLVGPPALGYLASLAFGDASALPTTQVTLFGGKGGVGKTSMSSAMAVKTAMDGQRVLIISTDPAHSLGDALGCKLSASAQPVENFAGAGELFAMEVDTAAAMKRFQETVRDALQRRQSDGGIVGQVLKQLPMQDFVDLFDTLPPGSDEIVALTEVLEKVEKEKFDRIIIDTAPTGHAVRLLTYPDFLERLAERVARLRERFGWLSGESKGADQVRSFQFRMIELQELFTDPERSSFSVVTIPTTLALEETKRLLVQLEEQDIRCGLVIANRILDIEQVGQMAASQQKTQKVALDALEALAKREGLEVVRVPYLDREVQGIYGLQYLGQNLVEA</sequence>
<gene>
    <name evidence="4" type="primary">ARSA1</name>
    <name evidence="4" type="ORF">SNAT2548_LOCUS17667</name>
</gene>
<dbReference type="GO" id="GO:0016887">
    <property type="term" value="F:ATP hydrolysis activity"/>
    <property type="evidence" value="ECO:0007669"/>
    <property type="project" value="InterPro"/>
</dbReference>
<comment type="caution">
    <text evidence="4">The sequence shown here is derived from an EMBL/GenBank/DDBJ whole genome shotgun (WGS) entry which is preliminary data.</text>
</comment>
<dbReference type="InterPro" id="IPR027417">
    <property type="entry name" value="P-loop_NTPase"/>
</dbReference>
<keyword evidence="1" id="KW-0175">Coiled coil</keyword>
<dbReference type="Gene3D" id="3.40.50.300">
    <property type="entry name" value="P-loop containing nucleotide triphosphate hydrolases"/>
    <property type="match status" value="3"/>
</dbReference>
<evidence type="ECO:0000313" key="4">
    <source>
        <dbReference type="EMBL" id="CAE7337565.1"/>
    </source>
</evidence>
<dbReference type="InterPro" id="IPR025723">
    <property type="entry name" value="ArsA/GET3_ATPase-like"/>
</dbReference>
<dbReference type="EMBL" id="CAJNDS010002119">
    <property type="protein sequence ID" value="CAE7337565.1"/>
    <property type="molecule type" value="Genomic_DNA"/>
</dbReference>
<dbReference type="OrthoDB" id="447513at2759"/>
<feature type="domain" description="AAA+ ATPase" evidence="3">
    <location>
        <begin position="98"/>
        <end position="416"/>
    </location>
</feature>
<dbReference type="GO" id="GO:0043529">
    <property type="term" value="C:GET complex"/>
    <property type="evidence" value="ECO:0007669"/>
    <property type="project" value="TreeGrafter"/>
</dbReference>
<name>A0A812P2S9_9DINO</name>
<evidence type="ECO:0000256" key="2">
    <source>
        <dbReference type="SAM" id="MobiDB-lite"/>
    </source>
</evidence>
<feature type="domain" description="AAA+ ATPase" evidence="3">
    <location>
        <begin position="758"/>
        <end position="941"/>
    </location>
</feature>
<proteinExistence type="predicted"/>
<evidence type="ECO:0000256" key="1">
    <source>
        <dbReference type="SAM" id="Coils"/>
    </source>
</evidence>